<dbReference type="Pfam" id="PF01170">
    <property type="entry name" value="UPF0020"/>
    <property type="match status" value="1"/>
</dbReference>
<evidence type="ECO:0000259" key="3">
    <source>
        <dbReference type="Pfam" id="PF01170"/>
    </source>
</evidence>
<evidence type="ECO:0000313" key="6">
    <source>
        <dbReference type="EMBL" id="KGF03943.1"/>
    </source>
</evidence>
<dbReference type="PANTHER" id="PTHR47313:SF1">
    <property type="entry name" value="RIBOSOMAL RNA LARGE SUBUNIT METHYLTRANSFERASE K_L"/>
    <property type="match status" value="1"/>
</dbReference>
<evidence type="ECO:0000259" key="4">
    <source>
        <dbReference type="Pfam" id="PF02926"/>
    </source>
</evidence>
<dbReference type="RefSeq" id="WP_004826642.1">
    <property type="nucleotide sequence ID" value="NZ_JRMW01000035.1"/>
</dbReference>
<dbReference type="eggNOG" id="COG0116">
    <property type="taxonomic scope" value="Bacteria"/>
</dbReference>
<dbReference type="InterPro" id="IPR054170">
    <property type="entry name" value="RlmL_1st"/>
</dbReference>
<feature type="domain" description="THUMP" evidence="4">
    <location>
        <begin position="68"/>
        <end position="150"/>
    </location>
</feature>
<dbReference type="Proteomes" id="UP000029579">
    <property type="component" value="Unassembled WGS sequence"/>
</dbReference>
<evidence type="ECO:0000256" key="2">
    <source>
        <dbReference type="ARBA" id="ARBA00022679"/>
    </source>
</evidence>
<evidence type="ECO:0000259" key="5">
    <source>
        <dbReference type="Pfam" id="PF22020"/>
    </source>
</evidence>
<dbReference type="Pfam" id="PF22020">
    <property type="entry name" value="RlmL_1st"/>
    <property type="match status" value="1"/>
</dbReference>
<dbReference type="EMBL" id="JRMW01000035">
    <property type="protein sequence ID" value="KGF03943.1"/>
    <property type="molecule type" value="Genomic_DNA"/>
</dbReference>
<dbReference type="InterPro" id="IPR000241">
    <property type="entry name" value="RlmKL-like_Mtase"/>
</dbReference>
<proteinExistence type="predicted"/>
<gene>
    <name evidence="6" type="ORF">HMPREF1630_05745</name>
</gene>
<dbReference type="GO" id="GO:0070043">
    <property type="term" value="F:rRNA (guanine-N7-)-methyltransferase activity"/>
    <property type="evidence" value="ECO:0007669"/>
    <property type="project" value="TreeGrafter"/>
</dbReference>
<evidence type="ECO:0000256" key="1">
    <source>
        <dbReference type="ARBA" id="ARBA00022603"/>
    </source>
</evidence>
<name>A0A095X265_9FIRM</name>
<keyword evidence="2 6" id="KW-0808">Transferase</keyword>
<evidence type="ECO:0000313" key="7">
    <source>
        <dbReference type="Proteomes" id="UP000029579"/>
    </source>
</evidence>
<accession>A0A095X265</accession>
<feature type="domain" description="Ribosomal RNA large subunit methyltransferase K/L-like methyltransferase" evidence="3">
    <location>
        <begin position="161"/>
        <end position="361"/>
    </location>
</feature>
<sequence length="373" mass="42713">MEKILISTSFGLESLVKFQLKDLGYKDFKVSDGLISLEGDLSDLAKLNINLRHADRVYLELASFKAMDFEELFENVKKISWQDILNEDSNFIVNARTYKSKLFSLRSIQSISEKAIIDKLKVYYKKSFFEKKAERVNIEIMIENNLVRVCLDTSGEGLHKRGYRENSVKAPLRENLAAALVDLSFYNPDRFLFDGFCGSGTILIEAARIARNIAPGIDRDFDFTSFKFINPKFFKDAKKEAMDKIDYSKKLNILGSDISGRAISLAKQNAINAGVEEDISFITRDFGSVAISNDYGVFISNPPYGLRLSDTDLSEIYKKINHKLAGLDTWSLYFITADDKFDRQFKRVLSKKRKLYNGGQKVDFYQYFGKRPE</sequence>
<dbReference type="GO" id="GO:0003723">
    <property type="term" value="F:RNA binding"/>
    <property type="evidence" value="ECO:0007669"/>
    <property type="project" value="InterPro"/>
</dbReference>
<reference evidence="6 7" key="1">
    <citation type="submission" date="2014-07" db="EMBL/GenBank/DDBJ databases">
        <authorList>
            <person name="McCorrison J."/>
            <person name="Sanka R."/>
            <person name="Torralba M."/>
            <person name="Gillis M."/>
            <person name="Haft D.H."/>
            <person name="Methe B."/>
            <person name="Sutton G."/>
            <person name="Nelson K.E."/>
        </authorList>
    </citation>
    <scope>NUCLEOTIDE SEQUENCE [LARGE SCALE GENOMIC DNA]</scope>
    <source>
        <strain evidence="6 7">S7-1-13</strain>
    </source>
</reference>
<dbReference type="Pfam" id="PF02926">
    <property type="entry name" value="THUMP"/>
    <property type="match status" value="1"/>
</dbReference>
<organism evidence="6 7">
    <name type="scientific">Anaerococcus lactolyticus S7-1-13</name>
    <dbReference type="NCBI Taxonomy" id="1284686"/>
    <lineage>
        <taxon>Bacteria</taxon>
        <taxon>Bacillati</taxon>
        <taxon>Bacillota</taxon>
        <taxon>Tissierellia</taxon>
        <taxon>Tissierellales</taxon>
        <taxon>Peptoniphilaceae</taxon>
        <taxon>Anaerococcus</taxon>
    </lineage>
</organism>
<dbReference type="PANTHER" id="PTHR47313">
    <property type="entry name" value="RIBOSOMAL RNA LARGE SUBUNIT METHYLTRANSFERASE K/L"/>
    <property type="match status" value="1"/>
</dbReference>
<dbReference type="GO" id="GO:0008990">
    <property type="term" value="F:rRNA (guanine-N2-)-methyltransferase activity"/>
    <property type="evidence" value="ECO:0007669"/>
    <property type="project" value="TreeGrafter"/>
</dbReference>
<dbReference type="InterPro" id="IPR029063">
    <property type="entry name" value="SAM-dependent_MTases_sf"/>
</dbReference>
<dbReference type="CDD" id="cd11715">
    <property type="entry name" value="THUMP_AdoMetMT"/>
    <property type="match status" value="1"/>
</dbReference>
<dbReference type="Gene3D" id="3.30.2130.30">
    <property type="match status" value="1"/>
</dbReference>
<keyword evidence="1 6" id="KW-0489">Methyltransferase</keyword>
<dbReference type="SUPFAM" id="SSF53335">
    <property type="entry name" value="S-adenosyl-L-methionine-dependent methyltransferases"/>
    <property type="match status" value="1"/>
</dbReference>
<dbReference type="Gene3D" id="3.40.50.150">
    <property type="entry name" value="Vaccinia Virus protein VP39"/>
    <property type="match status" value="1"/>
</dbReference>
<protein>
    <submittedName>
        <fullName evidence="6">RNA methyltransferase</fullName>
    </submittedName>
</protein>
<comment type="caution">
    <text evidence="6">The sequence shown here is derived from an EMBL/GenBank/DDBJ whole genome shotgun (WGS) entry which is preliminary data.</text>
</comment>
<dbReference type="InterPro" id="IPR004114">
    <property type="entry name" value="THUMP_dom"/>
</dbReference>
<dbReference type="AlphaFoldDB" id="A0A095X265"/>
<feature type="domain" description="RlmL ferredoxin-like" evidence="5">
    <location>
        <begin position="4"/>
        <end position="58"/>
    </location>
</feature>
<dbReference type="OrthoDB" id="9809404at2"/>